<evidence type="ECO:0000313" key="1">
    <source>
        <dbReference type="EMBL" id="MCY1007619.1"/>
    </source>
</evidence>
<dbReference type="RefSeq" id="WP_267770263.1">
    <property type="nucleotide sequence ID" value="NZ_JAPNKE010000002.1"/>
</dbReference>
<dbReference type="AlphaFoldDB" id="A0A9X3IYI4"/>
<protein>
    <submittedName>
        <fullName evidence="1">Uncharacterized protein</fullName>
    </submittedName>
</protein>
<accession>A0A9X3IYI4</accession>
<evidence type="ECO:0000313" key="2">
    <source>
        <dbReference type="Proteomes" id="UP001150924"/>
    </source>
</evidence>
<dbReference type="Proteomes" id="UP001150924">
    <property type="component" value="Unassembled WGS sequence"/>
</dbReference>
<proteinExistence type="predicted"/>
<reference evidence="1" key="1">
    <citation type="submission" date="2022-11" db="EMBL/GenBank/DDBJ databases">
        <title>Minimal conservation of predation-associated metabolite biosynthetic gene clusters underscores biosynthetic potential of Myxococcota including descriptions for ten novel species: Archangium lansinium sp. nov., Myxococcus landrumus sp. nov., Nannocystis bai.</title>
        <authorList>
            <person name="Ahearne A."/>
            <person name="Stevens C."/>
            <person name="Phillips K."/>
        </authorList>
    </citation>
    <scope>NUCLEOTIDE SEQUENCE</scope>
    <source>
        <strain evidence="1">Na p29</strain>
    </source>
</reference>
<keyword evidence="2" id="KW-1185">Reference proteome</keyword>
<dbReference type="EMBL" id="JAPNKE010000002">
    <property type="protein sequence ID" value="MCY1007619.1"/>
    <property type="molecule type" value="Genomic_DNA"/>
</dbReference>
<comment type="caution">
    <text evidence="1">The sequence shown here is derived from an EMBL/GenBank/DDBJ whole genome shotgun (WGS) entry which is preliminary data.</text>
</comment>
<sequence length="103" mass="10234">MPGFVVDVIGSPDVGPVVAVPVDSLTPPLAVVPVVGTSVLVLPVPVAVTVEPVIVVPALSPVPVPPLSSPEPPQAAIAIATNNLTPRLAISSQTIEPCPLAAM</sequence>
<name>A0A9X3IYI4_9BACT</name>
<organism evidence="1 2">
    <name type="scientific">Nannocystis pusilla</name>
    <dbReference type="NCBI Taxonomy" id="889268"/>
    <lineage>
        <taxon>Bacteria</taxon>
        <taxon>Pseudomonadati</taxon>
        <taxon>Myxococcota</taxon>
        <taxon>Polyangia</taxon>
        <taxon>Nannocystales</taxon>
        <taxon>Nannocystaceae</taxon>
        <taxon>Nannocystis</taxon>
    </lineage>
</organism>
<gene>
    <name evidence="1" type="ORF">OV079_19105</name>
</gene>